<organism evidence="9 10">
    <name type="scientific">Rhynchospora breviuscula</name>
    <dbReference type="NCBI Taxonomy" id="2022672"/>
    <lineage>
        <taxon>Eukaryota</taxon>
        <taxon>Viridiplantae</taxon>
        <taxon>Streptophyta</taxon>
        <taxon>Embryophyta</taxon>
        <taxon>Tracheophyta</taxon>
        <taxon>Spermatophyta</taxon>
        <taxon>Magnoliopsida</taxon>
        <taxon>Liliopsida</taxon>
        <taxon>Poales</taxon>
        <taxon>Cyperaceae</taxon>
        <taxon>Cyperoideae</taxon>
        <taxon>Rhynchosporeae</taxon>
        <taxon>Rhynchospora</taxon>
    </lineage>
</organism>
<feature type="transmembrane region" description="Helical" evidence="8">
    <location>
        <begin position="186"/>
        <end position="205"/>
    </location>
</feature>
<evidence type="ECO:0000256" key="2">
    <source>
        <dbReference type="ARBA" id="ARBA00005982"/>
    </source>
</evidence>
<name>A0A9Q0HRM0_9POAL</name>
<feature type="transmembrane region" description="Helical" evidence="8">
    <location>
        <begin position="359"/>
        <end position="380"/>
    </location>
</feature>
<feature type="transmembrane region" description="Helical" evidence="8">
    <location>
        <begin position="452"/>
        <end position="471"/>
    </location>
</feature>
<reference evidence="9" key="1">
    <citation type="journal article" date="2022" name="Cell">
        <title>Repeat-based holocentromeres influence genome architecture and karyotype evolution.</title>
        <authorList>
            <person name="Hofstatter P.G."/>
            <person name="Thangavel G."/>
            <person name="Lux T."/>
            <person name="Neumann P."/>
            <person name="Vondrak T."/>
            <person name="Novak P."/>
            <person name="Zhang M."/>
            <person name="Costa L."/>
            <person name="Castellani M."/>
            <person name="Scott A."/>
            <person name="Toegelov H."/>
            <person name="Fuchs J."/>
            <person name="Mata-Sucre Y."/>
            <person name="Dias Y."/>
            <person name="Vanzela A.L.L."/>
            <person name="Huettel B."/>
            <person name="Almeida C.C.S."/>
            <person name="Simkova H."/>
            <person name="Souza G."/>
            <person name="Pedrosa-Harand A."/>
            <person name="Macas J."/>
            <person name="Mayer K.F.X."/>
            <person name="Houben A."/>
            <person name="Marques A."/>
        </authorList>
    </citation>
    <scope>NUCLEOTIDE SEQUENCE</scope>
    <source>
        <strain evidence="9">RhyBre1mFocal</strain>
    </source>
</reference>
<evidence type="ECO:0000256" key="6">
    <source>
        <dbReference type="ARBA" id="ARBA00022989"/>
    </source>
</evidence>
<feature type="transmembrane region" description="Helical" evidence="8">
    <location>
        <begin position="400"/>
        <end position="421"/>
    </location>
</feature>
<comment type="similarity">
    <text evidence="2">Belongs to the major facilitator superfamily. Proton-dependent oligopeptide transporter (POT/PTR) (TC 2.A.17) family.</text>
</comment>
<feature type="transmembrane region" description="Helical" evidence="8">
    <location>
        <begin position="95"/>
        <end position="116"/>
    </location>
</feature>
<sequence>MENKGYTQDGSVDLRGRPAVASRTGRWKACGFLVVYEAFERMAFYGVAANLVVYLTTQLHEETVSSVRNVNNWSGSVWMTPIIGAYIADTYLGRFWTFTISSVIYVLGMVLLTAAVRFKPFHPKCNPGNGNPCPTSTSEIAFFYASLYIMAIGAGGTKPNISTFGADQFDDYDAYERKLKASFFNWWMFSSFVGGLMATLGLVYVQENVGWGLGYGIPTAGLMLSLLLFYSGTPFYRHKVKKPESPVKEIFGVLKKAFENRRYKISDLSMLYELEPQQYSNTSKRQLHYSSSFKFLDKAAHKESTTPCTVTQVEATKLFCAMFLVWLTTIVPTTIFAQVNTFFVKQGTTLNRSLGHNFHVPPASLGSFIVISMLISVPIYDKLFVPFMRRRTGKPRGITLFQRLGAGYSSMVVVMTVAYFVERKRMSVIKRFGIEGTKEMVPMSIFWLLPQYLLLGIGEVFISIGMLEFFYEQSPEGMQSLGTTFFTSGVGVGNFMNSLLVTTVDTITRSGGGGKSWIGDNLNDSRLDYYYVFLIVLLVVNFAAFVWIARWYKYKNEVVEGVVEKRGLQMDSKVTDANENDEYLHLGEKL</sequence>
<keyword evidence="10" id="KW-1185">Reference proteome</keyword>
<dbReference type="InterPro" id="IPR000109">
    <property type="entry name" value="POT_fam"/>
</dbReference>
<evidence type="ECO:0000256" key="1">
    <source>
        <dbReference type="ARBA" id="ARBA00004141"/>
    </source>
</evidence>
<keyword evidence="4" id="KW-0597">Phosphoprotein</keyword>
<keyword evidence="3" id="KW-0813">Transport</keyword>
<dbReference type="FunFam" id="1.20.1250.20:FF:000037">
    <property type="entry name" value="Protein NRT1/ PTR FAMILY 5.2"/>
    <property type="match status" value="1"/>
</dbReference>
<evidence type="ECO:0000256" key="8">
    <source>
        <dbReference type="SAM" id="Phobius"/>
    </source>
</evidence>
<proteinExistence type="inferred from homology"/>
<keyword evidence="6 8" id="KW-1133">Transmembrane helix</keyword>
<dbReference type="Proteomes" id="UP001151287">
    <property type="component" value="Unassembled WGS sequence"/>
</dbReference>
<evidence type="ECO:0000313" key="10">
    <source>
        <dbReference type="Proteomes" id="UP001151287"/>
    </source>
</evidence>
<evidence type="ECO:0000313" key="9">
    <source>
        <dbReference type="EMBL" id="KAJ1695368.1"/>
    </source>
</evidence>
<dbReference type="OrthoDB" id="8904098at2759"/>
<dbReference type="AlphaFoldDB" id="A0A9Q0HRM0"/>
<evidence type="ECO:0000256" key="3">
    <source>
        <dbReference type="ARBA" id="ARBA00022448"/>
    </source>
</evidence>
<feature type="transmembrane region" description="Helical" evidence="8">
    <location>
        <begin position="211"/>
        <end position="232"/>
    </location>
</feature>
<dbReference type="GO" id="GO:0016020">
    <property type="term" value="C:membrane"/>
    <property type="evidence" value="ECO:0007669"/>
    <property type="project" value="UniProtKB-SubCell"/>
</dbReference>
<dbReference type="SUPFAM" id="SSF103473">
    <property type="entry name" value="MFS general substrate transporter"/>
    <property type="match status" value="1"/>
</dbReference>
<protein>
    <submittedName>
        <fullName evidence="9">Uncharacterized protein</fullName>
    </submittedName>
</protein>
<evidence type="ECO:0000256" key="7">
    <source>
        <dbReference type="ARBA" id="ARBA00023136"/>
    </source>
</evidence>
<dbReference type="EMBL" id="JAMQYH010000003">
    <property type="protein sequence ID" value="KAJ1695368.1"/>
    <property type="molecule type" value="Genomic_DNA"/>
</dbReference>
<dbReference type="Pfam" id="PF00854">
    <property type="entry name" value="PTR2"/>
    <property type="match status" value="1"/>
</dbReference>
<comment type="caution">
    <text evidence="9">The sequence shown here is derived from an EMBL/GenBank/DDBJ whole genome shotgun (WGS) entry which is preliminary data.</text>
</comment>
<feature type="transmembrane region" description="Helical" evidence="8">
    <location>
        <begin position="529"/>
        <end position="549"/>
    </location>
</feature>
<dbReference type="InterPro" id="IPR036259">
    <property type="entry name" value="MFS_trans_sf"/>
</dbReference>
<dbReference type="GO" id="GO:0042937">
    <property type="term" value="F:tripeptide transmembrane transporter activity"/>
    <property type="evidence" value="ECO:0007669"/>
    <property type="project" value="InterPro"/>
</dbReference>
<keyword evidence="5 8" id="KW-0812">Transmembrane</keyword>
<dbReference type="GO" id="GO:0071916">
    <property type="term" value="F:dipeptide transmembrane transporter activity"/>
    <property type="evidence" value="ECO:0007669"/>
    <property type="project" value="InterPro"/>
</dbReference>
<dbReference type="PANTHER" id="PTHR11654">
    <property type="entry name" value="OLIGOPEPTIDE TRANSPORTER-RELATED"/>
    <property type="match status" value="1"/>
</dbReference>
<feature type="transmembrane region" description="Helical" evidence="8">
    <location>
        <begin position="318"/>
        <end position="339"/>
    </location>
</feature>
<keyword evidence="7 8" id="KW-0472">Membrane</keyword>
<dbReference type="Gene3D" id="1.20.1250.20">
    <property type="entry name" value="MFS general substrate transporter like domains"/>
    <property type="match status" value="1"/>
</dbReference>
<evidence type="ECO:0000256" key="5">
    <source>
        <dbReference type="ARBA" id="ARBA00022692"/>
    </source>
</evidence>
<accession>A0A9Q0HRM0</accession>
<dbReference type="InterPro" id="IPR044739">
    <property type="entry name" value="NRT1/PTR"/>
</dbReference>
<feature type="transmembrane region" description="Helical" evidence="8">
    <location>
        <begin position="483"/>
        <end position="501"/>
    </location>
</feature>
<comment type="subcellular location">
    <subcellularLocation>
        <location evidence="1">Membrane</location>
        <topology evidence="1">Multi-pass membrane protein</topology>
    </subcellularLocation>
</comment>
<evidence type="ECO:0000256" key="4">
    <source>
        <dbReference type="ARBA" id="ARBA00022553"/>
    </source>
</evidence>
<gene>
    <name evidence="9" type="ORF">LUZ63_012066</name>
</gene>
<dbReference type="CDD" id="cd17417">
    <property type="entry name" value="MFS_NPF5"/>
    <property type="match status" value="1"/>
</dbReference>